<feature type="region of interest" description="Disordered" evidence="4">
    <location>
        <begin position="482"/>
        <end position="502"/>
    </location>
</feature>
<dbReference type="Proteomes" id="UP001151081">
    <property type="component" value="Unassembled WGS sequence"/>
</dbReference>
<keyword evidence="2" id="KW-0732">Signal</keyword>
<gene>
    <name evidence="5" type="ORF">KEG57_36355</name>
</gene>
<evidence type="ECO:0000313" key="5">
    <source>
        <dbReference type="EMBL" id="MDC3986010.1"/>
    </source>
</evidence>
<protein>
    <recommendedName>
        <fullName evidence="7">PS-10 peptidase S37</fullName>
    </recommendedName>
</protein>
<proteinExistence type="predicted"/>
<dbReference type="Gene3D" id="3.40.50.1820">
    <property type="entry name" value="alpha/beta hydrolase"/>
    <property type="match status" value="1"/>
</dbReference>
<evidence type="ECO:0000256" key="1">
    <source>
        <dbReference type="ARBA" id="ARBA00022670"/>
    </source>
</evidence>
<dbReference type="InterPro" id="IPR008761">
    <property type="entry name" value="Peptidase_S37"/>
</dbReference>
<dbReference type="RefSeq" id="WP_272424332.1">
    <property type="nucleotide sequence ID" value="NZ_JAGTJJ010000034.1"/>
</dbReference>
<dbReference type="PANTHER" id="PTHR11010:SF38">
    <property type="entry name" value="LYSOSOMAL PRO-X CARBOXYPEPTIDASE"/>
    <property type="match status" value="1"/>
</dbReference>
<keyword evidence="1" id="KW-0645">Protease</keyword>
<accession>A0A9X3XB11</accession>
<evidence type="ECO:0000313" key="6">
    <source>
        <dbReference type="Proteomes" id="UP001151081"/>
    </source>
</evidence>
<dbReference type="GO" id="GO:0008239">
    <property type="term" value="F:dipeptidyl-peptidase activity"/>
    <property type="evidence" value="ECO:0007669"/>
    <property type="project" value="TreeGrafter"/>
</dbReference>
<evidence type="ECO:0000256" key="4">
    <source>
        <dbReference type="SAM" id="MobiDB-lite"/>
    </source>
</evidence>
<dbReference type="AlphaFoldDB" id="A0A9X3XB11"/>
<reference evidence="5 6" key="1">
    <citation type="submission" date="2021-04" db="EMBL/GenBank/DDBJ databases">
        <title>Genome analysis of Polyangium sp.</title>
        <authorList>
            <person name="Li Y."/>
            <person name="Wang J."/>
        </authorList>
    </citation>
    <scope>NUCLEOTIDE SEQUENCE [LARGE SCALE GENOMIC DNA]</scope>
    <source>
        <strain evidence="5 6">SDU14</strain>
    </source>
</reference>
<evidence type="ECO:0008006" key="7">
    <source>
        <dbReference type="Google" id="ProtNLM"/>
    </source>
</evidence>
<dbReference type="EMBL" id="JAGTJJ010000034">
    <property type="protein sequence ID" value="MDC3986010.1"/>
    <property type="molecule type" value="Genomic_DNA"/>
</dbReference>
<sequence>MALLRGVTPGTPIAKMKGMDMRQNRTFPVISILLAFGVAACGTGEGPSLDESVAAAQAAVTDEVLAELASIPGLTVVSENPSNIPGTRFFVLKFEQPVDHHDPDGPRFTQKIALLHRSFDAPTSFLTSGYAVNTRRVIEGEVAAMLQGNQIYVEHRYYGESVPPGPTYEHLDIEQAAGDHHRIAQAFRPVYSGRWISGASSKGGMTSIYHRYYHPDDVDGTVAYVSPSTYSPSDPRYVTFIRQVGDPVMRARLIAYQRALLARREQIVPMMVAEMAEWGLTYDIVGADRAFEFGVVEASFFYWQFCPVDFCEPHLPAPDASDEELLHFFVDYLGAPFNYDDETINVYYGPYFYQSATQLGHPRFDEAPLMDLLRYPGEDQAKNLTPVPVTIPFDYGLMAHIEARTWVRGERMLFIYGENDPWSTNPFEARAKNDAFRYIVPDGHHGVDIADLPEDERLHAMSRIFDWADVPFDPSAARMAAPLAPEVEEDEGPGARFRLPLR</sequence>
<keyword evidence="3" id="KW-0378">Hydrolase</keyword>
<organism evidence="5 6">
    <name type="scientific">Polyangium jinanense</name>
    <dbReference type="NCBI Taxonomy" id="2829994"/>
    <lineage>
        <taxon>Bacteria</taxon>
        <taxon>Pseudomonadati</taxon>
        <taxon>Myxococcota</taxon>
        <taxon>Polyangia</taxon>
        <taxon>Polyangiales</taxon>
        <taxon>Polyangiaceae</taxon>
        <taxon>Polyangium</taxon>
    </lineage>
</organism>
<dbReference type="Pfam" id="PF05576">
    <property type="entry name" value="Peptidase_S37"/>
    <property type="match status" value="1"/>
</dbReference>
<dbReference type="InterPro" id="IPR029058">
    <property type="entry name" value="AB_hydrolase_fold"/>
</dbReference>
<evidence type="ECO:0000256" key="3">
    <source>
        <dbReference type="ARBA" id="ARBA00022801"/>
    </source>
</evidence>
<keyword evidence="6" id="KW-1185">Reference proteome</keyword>
<dbReference type="GO" id="GO:0006508">
    <property type="term" value="P:proteolysis"/>
    <property type="evidence" value="ECO:0007669"/>
    <property type="project" value="UniProtKB-KW"/>
</dbReference>
<dbReference type="PANTHER" id="PTHR11010">
    <property type="entry name" value="PROTEASE S28 PRO-X CARBOXYPEPTIDASE-RELATED"/>
    <property type="match status" value="1"/>
</dbReference>
<name>A0A9X3XB11_9BACT</name>
<dbReference type="SUPFAM" id="SSF53474">
    <property type="entry name" value="alpha/beta-Hydrolases"/>
    <property type="match status" value="1"/>
</dbReference>
<comment type="caution">
    <text evidence="5">The sequence shown here is derived from an EMBL/GenBank/DDBJ whole genome shotgun (WGS) entry which is preliminary data.</text>
</comment>
<evidence type="ECO:0000256" key="2">
    <source>
        <dbReference type="ARBA" id="ARBA00022729"/>
    </source>
</evidence>